<reference evidence="1 2" key="1">
    <citation type="submission" date="2024-04" db="EMBL/GenBank/DDBJ databases">
        <authorList>
            <person name="Waldvogel A.-M."/>
            <person name="Schoenle A."/>
        </authorList>
    </citation>
    <scope>NUCLEOTIDE SEQUENCE [LARGE SCALE GENOMIC DNA]</scope>
</reference>
<gene>
    <name evidence="1" type="ORF">KC01_LOCUS8790</name>
</gene>
<name>A0AAV2JIK4_KNICA</name>
<evidence type="ECO:0000313" key="1">
    <source>
        <dbReference type="EMBL" id="CAL1577439.1"/>
    </source>
</evidence>
<sequence>MLHPLPSNTSLPLPSSCDDPWLISINSSLASRFFPNAVGVCSGRCLFPAICQTRRPAAAACLKRGALSMTGEENATPRR</sequence>
<dbReference type="Proteomes" id="UP001497482">
    <property type="component" value="Chromosome 13"/>
</dbReference>
<organism evidence="1 2">
    <name type="scientific">Knipowitschia caucasica</name>
    <name type="common">Caucasian dwarf goby</name>
    <name type="synonym">Pomatoschistus caucasicus</name>
    <dbReference type="NCBI Taxonomy" id="637954"/>
    <lineage>
        <taxon>Eukaryota</taxon>
        <taxon>Metazoa</taxon>
        <taxon>Chordata</taxon>
        <taxon>Craniata</taxon>
        <taxon>Vertebrata</taxon>
        <taxon>Euteleostomi</taxon>
        <taxon>Actinopterygii</taxon>
        <taxon>Neopterygii</taxon>
        <taxon>Teleostei</taxon>
        <taxon>Neoteleostei</taxon>
        <taxon>Acanthomorphata</taxon>
        <taxon>Gobiaria</taxon>
        <taxon>Gobiiformes</taxon>
        <taxon>Gobioidei</taxon>
        <taxon>Gobiidae</taxon>
        <taxon>Gobiinae</taxon>
        <taxon>Knipowitschia</taxon>
    </lineage>
</organism>
<dbReference type="EMBL" id="OZ035835">
    <property type="protein sequence ID" value="CAL1577439.1"/>
    <property type="molecule type" value="Genomic_DNA"/>
</dbReference>
<dbReference type="AlphaFoldDB" id="A0AAV2JIK4"/>
<proteinExistence type="predicted"/>
<protein>
    <submittedName>
        <fullName evidence="1">Uncharacterized protein</fullName>
    </submittedName>
</protein>
<keyword evidence="2" id="KW-1185">Reference proteome</keyword>
<accession>A0AAV2JIK4</accession>
<evidence type="ECO:0000313" key="2">
    <source>
        <dbReference type="Proteomes" id="UP001497482"/>
    </source>
</evidence>